<evidence type="ECO:0000256" key="1">
    <source>
        <dbReference type="ARBA" id="ARBA00022898"/>
    </source>
</evidence>
<dbReference type="InterPro" id="IPR015421">
    <property type="entry name" value="PyrdxlP-dep_Trfase_major"/>
</dbReference>
<protein>
    <recommendedName>
        <fullName evidence="4">Aminotransferase class V domain-containing protein</fullName>
    </recommendedName>
</protein>
<dbReference type="Proteomes" id="UP001327560">
    <property type="component" value="Chromosome 6"/>
</dbReference>
<reference evidence="2 3" key="1">
    <citation type="submission" date="2023-10" db="EMBL/GenBank/DDBJ databases">
        <title>Chromosome-scale genome assembly provides insights into flower coloration mechanisms of Canna indica.</title>
        <authorList>
            <person name="Li C."/>
        </authorList>
    </citation>
    <scope>NUCLEOTIDE SEQUENCE [LARGE SCALE GENOMIC DNA]</scope>
    <source>
        <tissue evidence="2">Flower</tissue>
    </source>
</reference>
<gene>
    <name evidence="2" type="ORF">Cni_G19484</name>
</gene>
<name>A0AAQ3QJT3_9LILI</name>
<dbReference type="AlphaFoldDB" id="A0AAQ3QJT3"/>
<keyword evidence="3" id="KW-1185">Reference proteome</keyword>
<evidence type="ECO:0000313" key="3">
    <source>
        <dbReference type="Proteomes" id="UP001327560"/>
    </source>
</evidence>
<proteinExistence type="predicted"/>
<accession>A0AAQ3QJT3</accession>
<organism evidence="2 3">
    <name type="scientific">Canna indica</name>
    <name type="common">Indian-shot</name>
    <dbReference type="NCBI Taxonomy" id="4628"/>
    <lineage>
        <taxon>Eukaryota</taxon>
        <taxon>Viridiplantae</taxon>
        <taxon>Streptophyta</taxon>
        <taxon>Embryophyta</taxon>
        <taxon>Tracheophyta</taxon>
        <taxon>Spermatophyta</taxon>
        <taxon>Magnoliopsida</taxon>
        <taxon>Liliopsida</taxon>
        <taxon>Zingiberales</taxon>
        <taxon>Cannaceae</taxon>
        <taxon>Canna</taxon>
    </lineage>
</organism>
<keyword evidence="1" id="KW-0663">Pyridoxal phosphate</keyword>
<sequence length="129" mass="14679">MRSSRRASDRAGYCSTTRRRWRSSFDLLPRRASSTDSRWSLLYIEDYIVREVLPLLAINSFKFLVSVGMVLIHVHILAGNTHTDDSFVGWKTTRMAHKATEYIKQCMGTDDDDTLIFCGSGTSVAIKQL</sequence>
<dbReference type="PANTHER" id="PTHR43586:SF8">
    <property type="entry name" value="CYSTEINE DESULFURASE 1, CHLOROPLASTIC"/>
    <property type="match status" value="1"/>
</dbReference>
<dbReference type="EMBL" id="CP136895">
    <property type="protein sequence ID" value="WOL10725.1"/>
    <property type="molecule type" value="Genomic_DNA"/>
</dbReference>
<dbReference type="PANTHER" id="PTHR43586">
    <property type="entry name" value="CYSTEINE DESULFURASE"/>
    <property type="match status" value="1"/>
</dbReference>
<evidence type="ECO:0000313" key="2">
    <source>
        <dbReference type="EMBL" id="WOL10725.1"/>
    </source>
</evidence>
<dbReference type="Gene3D" id="3.40.640.10">
    <property type="entry name" value="Type I PLP-dependent aspartate aminotransferase-like (Major domain)"/>
    <property type="match status" value="1"/>
</dbReference>
<evidence type="ECO:0008006" key="4">
    <source>
        <dbReference type="Google" id="ProtNLM"/>
    </source>
</evidence>